<keyword evidence="4 7" id="KW-0812">Transmembrane</keyword>
<evidence type="ECO:0000256" key="5">
    <source>
        <dbReference type="ARBA" id="ARBA00022989"/>
    </source>
</evidence>
<keyword evidence="5 7" id="KW-1133">Transmembrane helix</keyword>
<evidence type="ECO:0000256" key="6">
    <source>
        <dbReference type="ARBA" id="ARBA00023136"/>
    </source>
</evidence>
<evidence type="ECO:0000313" key="9">
    <source>
        <dbReference type="EMBL" id="MBB3102254.1"/>
    </source>
</evidence>
<keyword evidence="10" id="KW-1185">Reference proteome</keyword>
<name>A0A839T1I1_AZOMA</name>
<evidence type="ECO:0000256" key="3">
    <source>
        <dbReference type="ARBA" id="ARBA00007931"/>
    </source>
</evidence>
<dbReference type="PANTHER" id="PTHR13325:SF3">
    <property type="entry name" value="MEMBRANE-BOUND TRANSCRIPTION FACTOR SITE-2 PROTEASE"/>
    <property type="match status" value="1"/>
</dbReference>
<comment type="cofactor">
    <cofactor evidence="1">
        <name>Zn(2+)</name>
        <dbReference type="ChEBI" id="CHEBI:29105"/>
    </cofactor>
</comment>
<dbReference type="InterPro" id="IPR008915">
    <property type="entry name" value="Peptidase_M50"/>
</dbReference>
<comment type="caution">
    <text evidence="9">The sequence shown here is derived from an EMBL/GenBank/DDBJ whole genome shotgun (WGS) entry which is preliminary data.</text>
</comment>
<feature type="transmembrane region" description="Helical" evidence="7">
    <location>
        <begin position="244"/>
        <end position="265"/>
    </location>
</feature>
<dbReference type="EMBL" id="JACHXI010000002">
    <property type="protein sequence ID" value="MBB3102254.1"/>
    <property type="molecule type" value="Genomic_DNA"/>
</dbReference>
<feature type="transmembrane region" description="Helical" evidence="7">
    <location>
        <begin position="200"/>
        <end position="224"/>
    </location>
</feature>
<dbReference type="Pfam" id="PF02163">
    <property type="entry name" value="Peptidase_M50"/>
    <property type="match status" value="1"/>
</dbReference>
<evidence type="ECO:0000256" key="7">
    <source>
        <dbReference type="SAM" id="Phobius"/>
    </source>
</evidence>
<dbReference type="PANTHER" id="PTHR13325">
    <property type="entry name" value="PROTEASE M50 MEMBRANE-BOUND TRANSCRIPTION FACTOR SITE 2 PROTEASE"/>
    <property type="match status" value="1"/>
</dbReference>
<proteinExistence type="inferred from homology"/>
<keyword evidence="6 7" id="KW-0472">Membrane</keyword>
<feature type="domain" description="Peptidase M50" evidence="8">
    <location>
        <begin position="187"/>
        <end position="267"/>
    </location>
</feature>
<keyword evidence="9" id="KW-0482">Metalloprotease</keyword>
<reference evidence="9 10" key="1">
    <citation type="submission" date="2020-08" db="EMBL/GenBank/DDBJ databases">
        <title>Genomic Encyclopedia of Type Strains, Phase III (KMG-III): the genomes of soil and plant-associated and newly described type strains.</title>
        <authorList>
            <person name="Whitman W."/>
        </authorList>
    </citation>
    <scope>NUCLEOTIDE SEQUENCE [LARGE SCALE GENOMIC DNA]</scope>
    <source>
        <strain evidence="9 10">CECT 4462</strain>
    </source>
</reference>
<dbReference type="GO" id="GO:0031293">
    <property type="term" value="P:membrane protein intracellular domain proteolysis"/>
    <property type="evidence" value="ECO:0007669"/>
    <property type="project" value="TreeGrafter"/>
</dbReference>
<feature type="transmembrane region" description="Helical" evidence="7">
    <location>
        <begin position="417"/>
        <end position="433"/>
    </location>
</feature>
<dbReference type="Gene3D" id="2.40.30.170">
    <property type="match status" value="1"/>
</dbReference>
<feature type="transmembrane region" description="Helical" evidence="7">
    <location>
        <begin position="277"/>
        <end position="297"/>
    </location>
</feature>
<comment type="subcellular location">
    <subcellularLocation>
        <location evidence="2">Endomembrane system</location>
        <topology evidence="2">Multi-pass membrane protein</topology>
    </subcellularLocation>
</comment>
<feature type="transmembrane region" description="Helical" evidence="7">
    <location>
        <begin position="378"/>
        <end position="397"/>
    </location>
</feature>
<organism evidence="9 10">
    <name type="scientific">Azomonas macrocytogenes</name>
    <name type="common">Azotobacter macrocytogenes</name>
    <dbReference type="NCBI Taxonomy" id="69962"/>
    <lineage>
        <taxon>Bacteria</taxon>
        <taxon>Pseudomonadati</taxon>
        <taxon>Pseudomonadota</taxon>
        <taxon>Gammaproteobacteria</taxon>
        <taxon>Pseudomonadales</taxon>
        <taxon>Pseudomonadaceae</taxon>
        <taxon>Azomonas</taxon>
    </lineage>
</organism>
<dbReference type="InterPro" id="IPR001193">
    <property type="entry name" value="MBTPS2"/>
</dbReference>
<dbReference type="RefSeq" id="WP_183165254.1">
    <property type="nucleotide sequence ID" value="NZ_JACHXI010000002.1"/>
</dbReference>
<dbReference type="AlphaFoldDB" id="A0A839T1I1"/>
<dbReference type="GO" id="GO:0005737">
    <property type="term" value="C:cytoplasm"/>
    <property type="evidence" value="ECO:0007669"/>
    <property type="project" value="TreeGrafter"/>
</dbReference>
<evidence type="ECO:0000256" key="2">
    <source>
        <dbReference type="ARBA" id="ARBA00004127"/>
    </source>
</evidence>
<dbReference type="Proteomes" id="UP000549250">
    <property type="component" value="Unassembled WGS sequence"/>
</dbReference>
<dbReference type="GO" id="GO:0004222">
    <property type="term" value="F:metalloendopeptidase activity"/>
    <property type="evidence" value="ECO:0007669"/>
    <property type="project" value="InterPro"/>
</dbReference>
<dbReference type="CDD" id="cd05709">
    <property type="entry name" value="S2P-M50"/>
    <property type="match status" value="1"/>
</dbReference>
<feature type="transmembrane region" description="Helical" evidence="7">
    <location>
        <begin position="144"/>
        <end position="164"/>
    </location>
</feature>
<gene>
    <name evidence="9" type="ORF">FHR87_000627</name>
</gene>
<protein>
    <submittedName>
        <fullName evidence="9">Putative peptide zinc metalloprotease protein</fullName>
    </submittedName>
</protein>
<dbReference type="GO" id="GO:0012505">
    <property type="term" value="C:endomembrane system"/>
    <property type="evidence" value="ECO:0007669"/>
    <property type="project" value="UniProtKB-SubCell"/>
</dbReference>
<dbReference type="GO" id="GO:0016020">
    <property type="term" value="C:membrane"/>
    <property type="evidence" value="ECO:0007669"/>
    <property type="project" value="InterPro"/>
</dbReference>
<evidence type="ECO:0000313" key="10">
    <source>
        <dbReference type="Proteomes" id="UP000549250"/>
    </source>
</evidence>
<evidence type="ECO:0000259" key="8">
    <source>
        <dbReference type="Pfam" id="PF02163"/>
    </source>
</evidence>
<feature type="transmembrane region" description="Helical" evidence="7">
    <location>
        <begin position="176"/>
        <end position="194"/>
    </location>
</feature>
<comment type="similarity">
    <text evidence="3">Belongs to the peptidase M50B family.</text>
</comment>
<evidence type="ECO:0000256" key="4">
    <source>
        <dbReference type="ARBA" id="ARBA00022692"/>
    </source>
</evidence>
<keyword evidence="9" id="KW-0378">Hydrolase</keyword>
<keyword evidence="9" id="KW-0645">Protease</keyword>
<evidence type="ECO:0000256" key="1">
    <source>
        <dbReference type="ARBA" id="ARBA00001947"/>
    </source>
</evidence>
<accession>A0A839T1I1</accession>
<feature type="transmembrane region" description="Helical" evidence="7">
    <location>
        <begin position="349"/>
        <end position="372"/>
    </location>
</feature>
<sequence>MIGTAPAPSPLREDLRLHEAAPDRDGAPVWSIQDPVTNRFYRIGWLEFECLLRWPGDPRRIAEDISANTALYVLPEQVEAFATFLARHNLLRAEGERLRQLVAQASQPGWRHWRWWLHHYLFVRVPLVRPERWLAALLPWMRPLFSPLGLGLLLAIVVLGLALVARQWDVFKAGVVDILTPAGILGFLAALAVSKTLHELGHALVATHLGVRVAHMGVAFVVLWPMLYTDTSESWRLRSSRQRLAISVAGLATELTLAGVAAFAWALLDDGPARQAMLYLATTGWVLSLALNISPFMRFDGYFILSDLLDFPNLHERSGAMARAWLRRTLLGWREPDPEPVTPRVRRALVGFAFATWLYRLLVFLAIAVAVYLFFFKVLGIVLFAVEVLWFLLWPIWSEVSVWQRRWSETRPARRRGLYLCGLVALLLLALPWRSAIDAPAMAHSDRQQFVFAPFAARVMEISAPGQIHASQSLAQFEAPDLRAQSLRSEVAAQSLDRQLGGLIAEQDGHERSQATAERLREQIASVRAVAAETARLQVTAEFAGTWLDIDPLLRAGSWVGPQTPIGVVIDPSHWMVEAYVEQRDVHRVAPGATASFRPDGAWIGLSARVVEVDSVRAGRLPHAMLDTRHGGSIPTHETNRDSAVATPALYRVRLELQAPPDNLRQVRGRVVIDGERQSLLLKAFTQVAAVLVRESGF</sequence>